<evidence type="ECO:0000256" key="7">
    <source>
        <dbReference type="ARBA" id="ARBA00023180"/>
    </source>
</evidence>
<feature type="transmembrane region" description="Helical" evidence="9">
    <location>
        <begin position="328"/>
        <end position="350"/>
    </location>
</feature>
<dbReference type="Pfam" id="PF24870">
    <property type="entry name" value="DUF7735"/>
    <property type="match status" value="1"/>
</dbReference>
<comment type="subcellular location">
    <subcellularLocation>
        <location evidence="1">Membrane</location>
        <topology evidence="1">Multi-pass membrane protein</topology>
    </subcellularLocation>
</comment>
<dbReference type="GO" id="GO:0016020">
    <property type="term" value="C:membrane"/>
    <property type="evidence" value="ECO:0007669"/>
    <property type="project" value="UniProtKB-SubCell"/>
</dbReference>
<evidence type="ECO:0000256" key="9">
    <source>
        <dbReference type="SAM" id="Phobius"/>
    </source>
</evidence>
<dbReference type="InterPro" id="IPR056637">
    <property type="entry name" value="DUF7735"/>
</dbReference>
<reference evidence="13" key="2">
    <citation type="submission" date="2020-05" db="EMBL/GenBank/DDBJ databases">
        <authorList>
            <person name="Kim H.-S."/>
            <person name="Proctor R.H."/>
            <person name="Brown D.W."/>
        </authorList>
    </citation>
    <scope>NUCLEOTIDE SEQUENCE</scope>
    <source>
        <strain evidence="13">NRRL 20472</strain>
    </source>
</reference>
<evidence type="ECO:0000313" key="13">
    <source>
        <dbReference type="EMBL" id="KAF4964993.1"/>
    </source>
</evidence>
<feature type="region of interest" description="Disordered" evidence="8">
    <location>
        <begin position="135"/>
        <end position="183"/>
    </location>
</feature>
<keyword evidence="6 9" id="KW-0472">Membrane</keyword>
<evidence type="ECO:0000259" key="11">
    <source>
        <dbReference type="Pfam" id="PF05154"/>
    </source>
</evidence>
<comment type="similarity">
    <text evidence="2">Belongs to the TM2 family.</text>
</comment>
<name>A0A8H4TVP4_9HYPO</name>
<dbReference type="AlphaFoldDB" id="A0A8H4TVP4"/>
<feature type="chain" id="PRO_5034484971" description="TM2 domain-containing protein" evidence="10">
    <location>
        <begin position="17"/>
        <end position="365"/>
    </location>
</feature>
<sequence>MQSIILATLLATAVSANSFMAHPLMKRDLLEPRATDAASAAGLSGECQSAILDIYQSLPTPPPKIVEDLTENPQTDPCNFNVPSSLSKDYASYSSEIVSWYSKNEDDISSALKECPELSQYATAVPVCATAAAGDKKAGGDATTTADKPEKTSAGSDSESSDAASTPAASTPTDSTSPATNTNGAAREGGMIYAAAAVAGIVVAALFIVQLKIIISIIIIMDSRNIGFADKVGRGLTNGILYATRRWKLLMLSYVFVATLGSALLYLHNEQEAAHLVTRSWGGFDQRPLTEKCYRQERTAMLLSLFFGCLGIDQYYAHHWPLAIFKMLTFGGLGLWALIDMILWIVGGVYGTPGCPGGSSVGWQY</sequence>
<protein>
    <recommendedName>
        <fullName evidence="15">TM2 domain-containing protein</fullName>
    </recommendedName>
</protein>
<dbReference type="InterPro" id="IPR050932">
    <property type="entry name" value="TM2D1-3-like"/>
</dbReference>
<evidence type="ECO:0008006" key="15">
    <source>
        <dbReference type="Google" id="ProtNLM"/>
    </source>
</evidence>
<dbReference type="Proteomes" id="UP000622797">
    <property type="component" value="Unassembled WGS sequence"/>
</dbReference>
<feature type="transmembrane region" description="Helical" evidence="9">
    <location>
        <begin position="191"/>
        <end position="221"/>
    </location>
</feature>
<evidence type="ECO:0000256" key="5">
    <source>
        <dbReference type="ARBA" id="ARBA00022989"/>
    </source>
</evidence>
<evidence type="ECO:0000313" key="14">
    <source>
        <dbReference type="Proteomes" id="UP000622797"/>
    </source>
</evidence>
<accession>A0A8H4TVP4</accession>
<feature type="transmembrane region" description="Helical" evidence="9">
    <location>
        <begin position="249"/>
        <end position="267"/>
    </location>
</feature>
<gene>
    <name evidence="13" type="ORF">FSARC_7171</name>
</gene>
<keyword evidence="5 9" id="KW-1133">Transmembrane helix</keyword>
<evidence type="ECO:0000256" key="10">
    <source>
        <dbReference type="SAM" id="SignalP"/>
    </source>
</evidence>
<evidence type="ECO:0000259" key="12">
    <source>
        <dbReference type="Pfam" id="PF24870"/>
    </source>
</evidence>
<feature type="domain" description="DUF7735" evidence="12">
    <location>
        <begin position="71"/>
        <end position="117"/>
    </location>
</feature>
<evidence type="ECO:0000256" key="3">
    <source>
        <dbReference type="ARBA" id="ARBA00022692"/>
    </source>
</evidence>
<dbReference type="InterPro" id="IPR007829">
    <property type="entry name" value="TM2"/>
</dbReference>
<evidence type="ECO:0000256" key="8">
    <source>
        <dbReference type="SAM" id="MobiDB-lite"/>
    </source>
</evidence>
<comment type="caution">
    <text evidence="13">The sequence shown here is derived from an EMBL/GenBank/DDBJ whole genome shotgun (WGS) entry which is preliminary data.</text>
</comment>
<evidence type="ECO:0000256" key="1">
    <source>
        <dbReference type="ARBA" id="ARBA00004141"/>
    </source>
</evidence>
<proteinExistence type="inferred from homology"/>
<evidence type="ECO:0000256" key="2">
    <source>
        <dbReference type="ARBA" id="ARBA00008284"/>
    </source>
</evidence>
<feature type="domain" description="TM2" evidence="11">
    <location>
        <begin position="299"/>
        <end position="342"/>
    </location>
</feature>
<feature type="signal peptide" evidence="10">
    <location>
        <begin position="1"/>
        <end position="16"/>
    </location>
</feature>
<keyword evidence="14" id="KW-1185">Reference proteome</keyword>
<keyword evidence="4 10" id="KW-0732">Signal</keyword>
<reference evidence="13" key="1">
    <citation type="journal article" date="2020" name="BMC Genomics">
        <title>Correction to: Identification and distribution of gene clusters required for synthesis of sphingolipid metabolism inhibitors in diverse species of the filamentous fungus Fusarium.</title>
        <authorList>
            <person name="Kim H.S."/>
            <person name="Lohmar J.M."/>
            <person name="Busman M."/>
            <person name="Brown D.W."/>
            <person name="Naumann T.A."/>
            <person name="Divon H.H."/>
            <person name="Lysoe E."/>
            <person name="Uhlig S."/>
            <person name="Proctor R.H."/>
        </authorList>
    </citation>
    <scope>NUCLEOTIDE SEQUENCE</scope>
    <source>
        <strain evidence="13">NRRL 20472</strain>
    </source>
</reference>
<feature type="transmembrane region" description="Helical" evidence="9">
    <location>
        <begin position="299"/>
        <end position="316"/>
    </location>
</feature>
<dbReference type="PANTHER" id="PTHR21016">
    <property type="entry name" value="BETA-AMYLOID BINDING PROTEIN-RELATED"/>
    <property type="match status" value="1"/>
</dbReference>
<evidence type="ECO:0000256" key="6">
    <source>
        <dbReference type="ARBA" id="ARBA00023136"/>
    </source>
</evidence>
<keyword evidence="7" id="KW-0325">Glycoprotein</keyword>
<dbReference type="EMBL" id="JABEXW010000380">
    <property type="protein sequence ID" value="KAF4964993.1"/>
    <property type="molecule type" value="Genomic_DNA"/>
</dbReference>
<keyword evidence="3 9" id="KW-0812">Transmembrane</keyword>
<organism evidence="13 14">
    <name type="scientific">Fusarium sarcochroum</name>
    <dbReference type="NCBI Taxonomy" id="1208366"/>
    <lineage>
        <taxon>Eukaryota</taxon>
        <taxon>Fungi</taxon>
        <taxon>Dikarya</taxon>
        <taxon>Ascomycota</taxon>
        <taxon>Pezizomycotina</taxon>
        <taxon>Sordariomycetes</taxon>
        <taxon>Hypocreomycetidae</taxon>
        <taxon>Hypocreales</taxon>
        <taxon>Nectriaceae</taxon>
        <taxon>Fusarium</taxon>
        <taxon>Fusarium lateritium species complex</taxon>
    </lineage>
</organism>
<evidence type="ECO:0000256" key="4">
    <source>
        <dbReference type="ARBA" id="ARBA00022729"/>
    </source>
</evidence>
<dbReference type="Pfam" id="PF05154">
    <property type="entry name" value="TM2"/>
    <property type="match status" value="1"/>
</dbReference>
<dbReference type="OrthoDB" id="3561078at2759"/>
<feature type="compositionally biased region" description="Low complexity" evidence="8">
    <location>
        <begin position="140"/>
        <end position="180"/>
    </location>
</feature>
<dbReference type="PANTHER" id="PTHR21016:SF7">
    <property type="entry name" value="TM2 DOMAIN-CONTAINING PROTEIN 3"/>
    <property type="match status" value="1"/>
</dbReference>